<evidence type="ECO:0000313" key="4">
    <source>
        <dbReference type="EMBL" id="MFC0529932.1"/>
    </source>
</evidence>
<dbReference type="InterPro" id="IPR051448">
    <property type="entry name" value="CdaR-like_regulators"/>
</dbReference>
<organism evidence="4 5">
    <name type="scientific">Phytohabitans kaempferiae</name>
    <dbReference type="NCBI Taxonomy" id="1620943"/>
    <lineage>
        <taxon>Bacteria</taxon>
        <taxon>Bacillati</taxon>
        <taxon>Actinomycetota</taxon>
        <taxon>Actinomycetes</taxon>
        <taxon>Micromonosporales</taxon>
        <taxon>Micromonosporaceae</taxon>
    </lineage>
</organism>
<dbReference type="Proteomes" id="UP001589867">
    <property type="component" value="Unassembled WGS sequence"/>
</dbReference>
<gene>
    <name evidence="4" type="ORF">ACFFIA_19920</name>
</gene>
<proteinExistence type="predicted"/>
<dbReference type="InterPro" id="IPR012914">
    <property type="entry name" value="PucR_dom"/>
</dbReference>
<reference evidence="4 5" key="1">
    <citation type="submission" date="2024-09" db="EMBL/GenBank/DDBJ databases">
        <authorList>
            <person name="Sun Q."/>
            <person name="Mori K."/>
        </authorList>
    </citation>
    <scope>NUCLEOTIDE SEQUENCE [LARGE SCALE GENOMIC DNA]</scope>
    <source>
        <strain evidence="4 5">TBRC 3947</strain>
    </source>
</reference>
<accession>A0ABV6M5F2</accession>
<dbReference type="InterPro" id="IPR009057">
    <property type="entry name" value="Homeodomain-like_sf"/>
</dbReference>
<name>A0ABV6M5F2_9ACTN</name>
<dbReference type="PANTHER" id="PTHR33744:SF1">
    <property type="entry name" value="DNA-BINDING TRANSCRIPTIONAL ACTIVATOR ADER"/>
    <property type="match status" value="1"/>
</dbReference>
<dbReference type="EMBL" id="JBHLUH010000039">
    <property type="protein sequence ID" value="MFC0529932.1"/>
    <property type="molecule type" value="Genomic_DNA"/>
</dbReference>
<feature type="region of interest" description="Disordered" evidence="1">
    <location>
        <begin position="559"/>
        <end position="581"/>
    </location>
</feature>
<dbReference type="InterPro" id="IPR042070">
    <property type="entry name" value="PucR_C-HTH_sf"/>
</dbReference>
<dbReference type="Pfam" id="PF07905">
    <property type="entry name" value="PucR"/>
    <property type="match status" value="1"/>
</dbReference>
<evidence type="ECO:0000313" key="5">
    <source>
        <dbReference type="Proteomes" id="UP001589867"/>
    </source>
</evidence>
<dbReference type="InterPro" id="IPR025736">
    <property type="entry name" value="PucR_C-HTH_dom"/>
</dbReference>
<dbReference type="RefSeq" id="WP_377253007.1">
    <property type="nucleotide sequence ID" value="NZ_JBHLUH010000039.1"/>
</dbReference>
<evidence type="ECO:0000259" key="2">
    <source>
        <dbReference type="Pfam" id="PF07905"/>
    </source>
</evidence>
<evidence type="ECO:0000256" key="1">
    <source>
        <dbReference type="SAM" id="MobiDB-lite"/>
    </source>
</evidence>
<evidence type="ECO:0000259" key="3">
    <source>
        <dbReference type="Pfam" id="PF13556"/>
    </source>
</evidence>
<protein>
    <submittedName>
        <fullName evidence="4">PucR family transcriptional regulator</fullName>
    </submittedName>
</protein>
<dbReference type="Gene3D" id="1.10.10.2840">
    <property type="entry name" value="PucR C-terminal helix-turn-helix domain"/>
    <property type="match status" value="1"/>
</dbReference>
<sequence length="581" mass="63359">MGEQANLTAEMSRPRLRAVRDTPATAAELGSLSTFTIEDFLAMPVTQQGAPVVVAGKQHLDRRIRWLHVIELVDTQGLLQGGELILATGIAFPQAPEEIAQYVDALADQGVAGFAIELGRRFATVPSAMVRACNRRHVPLIAFHREVPFVKVTEAAHSIILMGQRRLLQVTAAAHERFTELTSAEAPMEDLVTAAAELAGGQVVFANLMHQVLALHAPDGATEELLNRWNRKAFTLTKPFGTQVDDADHTVVTPVEVRGRQRGRLVLFATGPPDRAQVTVIERAAAALGMRLLLEDDDVVVANAHRTVLENIISGRCGSLEAMHARAAALGRPTRRRHYLPVVVLSGGRDLRWVVNRALDDARLEGLAAQIGPGRWGALLLLPTVQFEQAVETFAACVLQLCRGVGIERPVVARGGLVSALADVRHSFAEAVDVALASRAAGSPRNRKDIYSIEDVKLRGLLYTLRDDSRLQAFVERMLGPLLLRDTLDGGDWVRTLGVYLRFQGNKSLTAQELGVSRPTLYERLARIQRLLRVDLDDPEWSTSLYAAIMVVEATAADSPSFPQTQAEQPKLVSQRGAGDL</sequence>
<feature type="domain" description="PucR C-terminal helix-turn-helix" evidence="3">
    <location>
        <begin position="494"/>
        <end position="550"/>
    </location>
</feature>
<dbReference type="SUPFAM" id="SSF46689">
    <property type="entry name" value="Homeodomain-like"/>
    <property type="match status" value="1"/>
</dbReference>
<keyword evidence="5" id="KW-1185">Reference proteome</keyword>
<dbReference type="PANTHER" id="PTHR33744">
    <property type="entry name" value="CARBOHYDRATE DIACID REGULATOR"/>
    <property type="match status" value="1"/>
</dbReference>
<comment type="caution">
    <text evidence="4">The sequence shown here is derived from an EMBL/GenBank/DDBJ whole genome shotgun (WGS) entry which is preliminary data.</text>
</comment>
<feature type="domain" description="Purine catabolism PurC-like" evidence="2">
    <location>
        <begin position="40"/>
        <end position="160"/>
    </location>
</feature>
<dbReference type="Pfam" id="PF13556">
    <property type="entry name" value="HTH_30"/>
    <property type="match status" value="1"/>
</dbReference>